<evidence type="ECO:0000313" key="1">
    <source>
        <dbReference type="EMBL" id="GFS06270.1"/>
    </source>
</evidence>
<comment type="caution">
    <text evidence="1">The sequence shown here is derived from an EMBL/GenBank/DDBJ whole genome shotgun (WGS) entry which is preliminary data.</text>
</comment>
<accession>A0AAV4I856</accession>
<evidence type="ECO:0000313" key="2">
    <source>
        <dbReference type="Proteomes" id="UP000762676"/>
    </source>
</evidence>
<gene>
    <name evidence="1" type="ORF">ElyMa_004702400</name>
</gene>
<protein>
    <submittedName>
        <fullName evidence="1">Uncharacterized protein</fullName>
    </submittedName>
</protein>
<name>A0AAV4I856_9GAST</name>
<sequence>MSVFRKRSKSDAQTEYTASIRFLDDTESMQLTFKVGFIQDVNSFALRQLSLDSINNSSMSLTLMTGDWSLEFMSRNGIPRCRSNFVGIPFCLGLQSTHDLISEFGISRNRFLR</sequence>
<keyword evidence="2" id="KW-1185">Reference proteome</keyword>
<reference evidence="1 2" key="1">
    <citation type="journal article" date="2021" name="Elife">
        <title>Chloroplast acquisition without the gene transfer in kleptoplastic sea slugs, Plakobranchus ocellatus.</title>
        <authorList>
            <person name="Maeda T."/>
            <person name="Takahashi S."/>
            <person name="Yoshida T."/>
            <person name="Shimamura S."/>
            <person name="Takaki Y."/>
            <person name="Nagai Y."/>
            <person name="Toyoda A."/>
            <person name="Suzuki Y."/>
            <person name="Arimoto A."/>
            <person name="Ishii H."/>
            <person name="Satoh N."/>
            <person name="Nishiyama T."/>
            <person name="Hasebe M."/>
            <person name="Maruyama T."/>
            <person name="Minagawa J."/>
            <person name="Obokata J."/>
            <person name="Shigenobu S."/>
        </authorList>
    </citation>
    <scope>NUCLEOTIDE SEQUENCE [LARGE SCALE GENOMIC DNA]</scope>
</reference>
<proteinExistence type="predicted"/>
<dbReference type="AlphaFoldDB" id="A0AAV4I856"/>
<dbReference type="Proteomes" id="UP000762676">
    <property type="component" value="Unassembled WGS sequence"/>
</dbReference>
<dbReference type="EMBL" id="BMAT01009437">
    <property type="protein sequence ID" value="GFS06270.1"/>
    <property type="molecule type" value="Genomic_DNA"/>
</dbReference>
<organism evidence="1 2">
    <name type="scientific">Elysia marginata</name>
    <dbReference type="NCBI Taxonomy" id="1093978"/>
    <lineage>
        <taxon>Eukaryota</taxon>
        <taxon>Metazoa</taxon>
        <taxon>Spiralia</taxon>
        <taxon>Lophotrochozoa</taxon>
        <taxon>Mollusca</taxon>
        <taxon>Gastropoda</taxon>
        <taxon>Heterobranchia</taxon>
        <taxon>Euthyneura</taxon>
        <taxon>Panpulmonata</taxon>
        <taxon>Sacoglossa</taxon>
        <taxon>Placobranchoidea</taxon>
        <taxon>Plakobranchidae</taxon>
        <taxon>Elysia</taxon>
    </lineage>
</organism>